<evidence type="ECO:0000313" key="4">
    <source>
        <dbReference type="Proteomes" id="UP000646548"/>
    </source>
</evidence>
<dbReference type="SUPFAM" id="SSF49899">
    <property type="entry name" value="Concanavalin A-like lectins/glucanases"/>
    <property type="match status" value="1"/>
</dbReference>
<dbReference type="InterPro" id="IPR003879">
    <property type="entry name" value="Butyrophylin_SPRY"/>
</dbReference>
<dbReference type="PANTHER" id="PTHR24103">
    <property type="entry name" value="E3 UBIQUITIN-PROTEIN LIGASE TRIM"/>
    <property type="match status" value="1"/>
</dbReference>
<dbReference type="Proteomes" id="UP000646548">
    <property type="component" value="Unassembled WGS sequence"/>
</dbReference>
<dbReference type="Gene3D" id="2.60.120.920">
    <property type="match status" value="1"/>
</dbReference>
<evidence type="ECO:0000256" key="1">
    <source>
        <dbReference type="SAM" id="MobiDB-lite"/>
    </source>
</evidence>
<dbReference type="InterPro" id="IPR043136">
    <property type="entry name" value="B30.2/SPRY_sf"/>
</dbReference>
<dbReference type="EMBL" id="WKFB01000080">
    <property type="protein sequence ID" value="KAF6736770.1"/>
    <property type="molecule type" value="Genomic_DNA"/>
</dbReference>
<dbReference type="PROSITE" id="PS50188">
    <property type="entry name" value="B302_SPRY"/>
    <property type="match status" value="1"/>
</dbReference>
<dbReference type="Pfam" id="PF00622">
    <property type="entry name" value="SPRY"/>
    <property type="match status" value="1"/>
</dbReference>
<name>A0A834FN32_ORYME</name>
<comment type="caution">
    <text evidence="3">The sequence shown here is derived from an EMBL/GenBank/DDBJ whole genome shotgun (WGS) entry which is preliminary data.</text>
</comment>
<protein>
    <submittedName>
        <fullName evidence="3">E3 ubiquitin-protein ligase TRIM39</fullName>
    </submittedName>
</protein>
<dbReference type="InterPro" id="IPR006574">
    <property type="entry name" value="PRY"/>
</dbReference>
<dbReference type="AlphaFoldDB" id="A0A834FN32"/>
<proteinExistence type="predicted"/>
<organism evidence="3 4">
    <name type="scientific">Oryzias melastigma</name>
    <name type="common">Marine medaka</name>
    <dbReference type="NCBI Taxonomy" id="30732"/>
    <lineage>
        <taxon>Eukaryota</taxon>
        <taxon>Metazoa</taxon>
        <taxon>Chordata</taxon>
        <taxon>Craniata</taxon>
        <taxon>Vertebrata</taxon>
        <taxon>Euteleostomi</taxon>
        <taxon>Actinopterygii</taxon>
        <taxon>Neopterygii</taxon>
        <taxon>Teleostei</taxon>
        <taxon>Neoteleostei</taxon>
        <taxon>Acanthomorphata</taxon>
        <taxon>Ovalentaria</taxon>
        <taxon>Atherinomorphae</taxon>
        <taxon>Beloniformes</taxon>
        <taxon>Adrianichthyidae</taxon>
        <taxon>Oryziinae</taxon>
        <taxon>Oryzias</taxon>
    </lineage>
</organism>
<dbReference type="SMART" id="SM00449">
    <property type="entry name" value="SPRY"/>
    <property type="match status" value="1"/>
</dbReference>
<dbReference type="FunFam" id="2.60.120.920:FF:000004">
    <property type="entry name" value="Butyrophilin subfamily 1 member A1"/>
    <property type="match status" value="1"/>
</dbReference>
<sequence length="504" mass="57845">METECQSGRSNKSRLKPLGSSRSVIWRPLVARLPSCTAAGARPRRPRRGSPSVKDVRPVKKLGGNAAEEARAVFFWNRVLRHDQGTDPPSPCPAASMMKDCLQFLIEPAKKLKVRLKGSRRRVTQEKKEPLVESQLFIMELARELNRVCQRSNILAHIWTCEDVWPPRVCRDFIVDWAAVLERRVQHKIMPSEFQYEKRAWREHLLCMLESGGEYDMGPHKRVIMDWTREIKSRTQPPLWPGEPVILMLDDLELQWKRGRLPTLLPAVELLMLAALNADAPVKEDVTKTWLLKKQRSQRMDAVPYVPHSVWNWICEAADDVLLDPDSANPNLLLSSDEKRLRCGLERRDVSPCPQRFDGWWCAVGREGYASGRHYWEVEVGERDWRLGVVKASAVRQGFRPLNAETGYLTLRLERGSDLKALTVPPTLLPKHLAPRKVGVYLDYEEGQLSFYDVEKRSHLFTYNESFSEELFPLFGTVEVVRDLVVRAAGVREPCLCPGPCLWT</sequence>
<dbReference type="SMART" id="SM00589">
    <property type="entry name" value="PRY"/>
    <property type="match status" value="1"/>
</dbReference>
<gene>
    <name evidence="3" type="ORF">FQA47_015044</name>
</gene>
<feature type="region of interest" description="Disordered" evidence="1">
    <location>
        <begin position="37"/>
        <end position="58"/>
    </location>
</feature>
<dbReference type="Pfam" id="PF13765">
    <property type="entry name" value="PRY"/>
    <property type="match status" value="1"/>
</dbReference>
<reference evidence="3" key="1">
    <citation type="journal article" name="BMC Genomics">
        <title>Long-read sequencing and de novo genome assembly of marine medaka (Oryzias melastigma).</title>
        <authorList>
            <person name="Liang P."/>
            <person name="Saqib H.S.A."/>
            <person name="Ni X."/>
            <person name="Shen Y."/>
        </authorList>
    </citation>
    <scope>NUCLEOTIDE SEQUENCE</scope>
    <source>
        <strain evidence="3">Bigg-433</strain>
    </source>
</reference>
<accession>A0A834FN32</accession>
<dbReference type="InterPro" id="IPR013320">
    <property type="entry name" value="ConA-like_dom_sf"/>
</dbReference>
<dbReference type="InterPro" id="IPR001870">
    <property type="entry name" value="B30.2/SPRY"/>
</dbReference>
<evidence type="ECO:0000313" key="3">
    <source>
        <dbReference type="EMBL" id="KAF6736770.1"/>
    </source>
</evidence>
<dbReference type="PRINTS" id="PR01407">
    <property type="entry name" value="BUTYPHLNCDUF"/>
</dbReference>
<evidence type="ECO:0000259" key="2">
    <source>
        <dbReference type="PROSITE" id="PS50188"/>
    </source>
</evidence>
<dbReference type="CDD" id="cd13733">
    <property type="entry name" value="SPRY_PRY_C-I_1"/>
    <property type="match status" value="1"/>
</dbReference>
<dbReference type="InterPro" id="IPR003877">
    <property type="entry name" value="SPRY_dom"/>
</dbReference>
<feature type="domain" description="B30.2/SPRY" evidence="2">
    <location>
        <begin position="301"/>
        <end position="493"/>
    </location>
</feature>
<dbReference type="InterPro" id="IPR050143">
    <property type="entry name" value="TRIM/RBCC"/>
</dbReference>